<evidence type="ECO:0000313" key="2">
    <source>
        <dbReference type="EMBL" id="BAQ18401.1"/>
    </source>
</evidence>
<keyword evidence="3" id="KW-1185">Reference proteome</keyword>
<dbReference type="Proteomes" id="UP000031643">
    <property type="component" value="Chromosome"/>
</dbReference>
<dbReference type="InterPro" id="IPR032710">
    <property type="entry name" value="NTF2-like_dom_sf"/>
</dbReference>
<dbReference type="HOGENOM" id="CLU_1893689_0_0_5"/>
<gene>
    <name evidence="2" type="ORF">GL4_2969</name>
</gene>
<proteinExistence type="predicted"/>
<dbReference type="OrthoDB" id="953853at2"/>
<dbReference type="RefSeq" id="WP_045368530.1">
    <property type="nucleotide sequence ID" value="NZ_AP014648.1"/>
</dbReference>
<dbReference type="AlphaFoldDB" id="A0A0A8K6N1"/>
<protein>
    <recommendedName>
        <fullName evidence="1">SnoaL-like domain-containing protein</fullName>
    </recommendedName>
</protein>
<evidence type="ECO:0000313" key="3">
    <source>
        <dbReference type="Proteomes" id="UP000031643"/>
    </source>
</evidence>
<dbReference type="EMBL" id="AP014648">
    <property type="protein sequence ID" value="BAQ18401.1"/>
    <property type="molecule type" value="Genomic_DNA"/>
</dbReference>
<dbReference type="KEGG" id="mcg:GL4_2969"/>
<feature type="domain" description="SnoaL-like" evidence="1">
    <location>
        <begin position="16"/>
        <end position="127"/>
    </location>
</feature>
<dbReference type="Gene3D" id="3.10.450.50">
    <property type="match status" value="1"/>
</dbReference>
<reference evidence="2 3" key="1">
    <citation type="submission" date="2014-09" db="EMBL/GenBank/DDBJ databases">
        <title>Genome sequencing of Methyloceanibacter caenitepidi Gela4.</title>
        <authorList>
            <person name="Takeuchi M."/>
            <person name="Susumu S."/>
            <person name="Kamagata Y."/>
            <person name="Oshima K."/>
            <person name="Hattori M."/>
            <person name="Iwasaki W."/>
        </authorList>
    </citation>
    <scope>NUCLEOTIDE SEQUENCE [LARGE SCALE GENOMIC DNA]</scope>
    <source>
        <strain evidence="2 3">Gela4</strain>
    </source>
</reference>
<dbReference type="Pfam" id="PF13474">
    <property type="entry name" value="SnoaL_3"/>
    <property type="match status" value="1"/>
</dbReference>
<dbReference type="SUPFAM" id="SSF54427">
    <property type="entry name" value="NTF2-like"/>
    <property type="match status" value="1"/>
</dbReference>
<accession>A0A0A8K6N1</accession>
<organism evidence="2 3">
    <name type="scientific">Methyloceanibacter caenitepidi</name>
    <dbReference type="NCBI Taxonomy" id="1384459"/>
    <lineage>
        <taxon>Bacteria</taxon>
        <taxon>Pseudomonadati</taxon>
        <taxon>Pseudomonadota</taxon>
        <taxon>Alphaproteobacteria</taxon>
        <taxon>Hyphomicrobiales</taxon>
        <taxon>Hyphomicrobiaceae</taxon>
        <taxon>Methyloceanibacter</taxon>
    </lineage>
</organism>
<dbReference type="InterPro" id="IPR037401">
    <property type="entry name" value="SnoaL-like"/>
</dbReference>
<evidence type="ECO:0000259" key="1">
    <source>
        <dbReference type="Pfam" id="PF13474"/>
    </source>
</evidence>
<name>A0A0A8K6N1_9HYPH</name>
<sequence length="138" mass="14886">MTDQDEIAAAAAGFYAALNAMFEGDAGPMLAVWSHANDVTYMGPDGGYQHGWPAIRAEWEIQAAKRLGGRVEPAEMRITVLGDLGVTHNYEKGENINTGDKPGTVSIRATNVFRKENGAWKMIGHHTDMLPFLAPGGD</sequence>
<dbReference type="STRING" id="1384459.GL4_2969"/>